<dbReference type="EMBL" id="JAKCXM010000122">
    <property type="protein sequence ID" value="KAJ0401663.1"/>
    <property type="molecule type" value="Genomic_DNA"/>
</dbReference>
<evidence type="ECO:0000256" key="8">
    <source>
        <dbReference type="ARBA" id="ARBA00023034"/>
    </source>
</evidence>
<evidence type="ECO:0000256" key="11">
    <source>
        <dbReference type="SAM" id="MobiDB-lite"/>
    </source>
</evidence>
<evidence type="ECO:0000313" key="13">
    <source>
        <dbReference type="EMBL" id="KAJ0401663.1"/>
    </source>
</evidence>
<keyword evidence="9 12" id="KW-0472">Membrane</keyword>
<evidence type="ECO:0000256" key="3">
    <source>
        <dbReference type="ARBA" id="ARBA00009105"/>
    </source>
</evidence>
<evidence type="ECO:0000256" key="9">
    <source>
        <dbReference type="ARBA" id="ARBA00023136"/>
    </source>
</evidence>
<feature type="compositionally biased region" description="Basic and acidic residues" evidence="11">
    <location>
        <begin position="119"/>
        <end position="131"/>
    </location>
</feature>
<dbReference type="Pfam" id="PF11051">
    <property type="entry name" value="Mannosyl_trans3"/>
    <property type="match status" value="1"/>
</dbReference>
<evidence type="ECO:0000313" key="14">
    <source>
        <dbReference type="Proteomes" id="UP001209570"/>
    </source>
</evidence>
<sequence length="602" mass="69019">MIIQRVIVVLYTLATFVRSRVRQHKRLSWILAYTLVLCALVVILLRSNGRAPVVGKAKKIHINQMNTIAKDASFPMAATPVRALWTDETFECIGWKRSHTCEEEKDADKDKKRKKKKKAEPEPTKPPEKDFLNCSEPIGPMNAGYCIVRNRTSGDLFKLMISSCDSLPSGKYTCSMARNFTDYAIHSVNYEHTPIAPSLALPALASAKRKLTNGIIMIVYEKVLPSAYATIRVLRLHGCDLPVEMWYRPDEMSIDNPIIHRLLADFNVRIRPIFDSRAKGFHVKPYAVYYSNFDNVLLLDADNIPTKDPTYLFEDPEFLRTGAIFWPDYWQPSNSLFQLNNMSLLWQLTGVPFVDQFEQESGQVLINRLKSKSALDKLMFYSTHQPRLLEDLHLIWGDKDLFRIAWLNASQPFHYIRFPPAVGGLDLKDKGIFCGLAMIQHDVQGNLIFFHRNSIKLDGLPDQPRIMTHIQEYSLLADPKDYRIFQAVYAHKECCYYIGTTALPDGQPATQVTPLNTTIYGSLEELAIQFSIEGRGLLLAREGPATRLSLVRGRLSRFRVEEIVSLFLLAYVLVIILFVWCRARPARERLPSRWKQDEFKQS</sequence>
<keyword evidence="14" id="KW-1185">Reference proteome</keyword>
<dbReference type="Gene3D" id="3.90.550.10">
    <property type="entry name" value="Spore Coat Polysaccharide Biosynthesis Protein SpsA, Chain A"/>
    <property type="match status" value="1"/>
</dbReference>
<evidence type="ECO:0000256" key="7">
    <source>
        <dbReference type="ARBA" id="ARBA00022989"/>
    </source>
</evidence>
<keyword evidence="8" id="KW-0333">Golgi apparatus</keyword>
<gene>
    <name evidence="13" type="ORF">P43SY_001295</name>
</gene>
<dbReference type="PANTHER" id="PTHR31646">
    <property type="entry name" value="ALPHA-1,2-MANNOSYLTRANSFERASE MNN2"/>
    <property type="match status" value="1"/>
</dbReference>
<protein>
    <submittedName>
        <fullName evidence="13">Uncharacterized protein</fullName>
    </submittedName>
</protein>
<dbReference type="InterPro" id="IPR022751">
    <property type="entry name" value="Alpha_mannosyltransferase"/>
</dbReference>
<dbReference type="PANTHER" id="PTHR31646:SF1">
    <property type="entry name" value="ALPHA-1,2-MANNOSYLTRANSFERASE MNN2"/>
    <property type="match status" value="1"/>
</dbReference>
<evidence type="ECO:0000256" key="6">
    <source>
        <dbReference type="ARBA" id="ARBA00022968"/>
    </source>
</evidence>
<reference evidence="13" key="1">
    <citation type="submission" date="2021-12" db="EMBL/GenBank/DDBJ databases">
        <title>Prjna785345.</title>
        <authorList>
            <person name="Rujirawat T."/>
            <person name="Krajaejun T."/>
        </authorList>
    </citation>
    <scope>NUCLEOTIDE SEQUENCE</scope>
    <source>
        <strain evidence="13">Pi057C3</strain>
    </source>
</reference>
<dbReference type="AlphaFoldDB" id="A0AAD5Q6T8"/>
<evidence type="ECO:0000256" key="1">
    <source>
        <dbReference type="ARBA" id="ARBA00004394"/>
    </source>
</evidence>
<keyword evidence="4" id="KW-0808">Transferase</keyword>
<comment type="caution">
    <text evidence="13">The sequence shown here is derived from an EMBL/GenBank/DDBJ whole genome shotgun (WGS) entry which is preliminary data.</text>
</comment>
<organism evidence="13 14">
    <name type="scientific">Pythium insidiosum</name>
    <name type="common">Pythiosis disease agent</name>
    <dbReference type="NCBI Taxonomy" id="114742"/>
    <lineage>
        <taxon>Eukaryota</taxon>
        <taxon>Sar</taxon>
        <taxon>Stramenopiles</taxon>
        <taxon>Oomycota</taxon>
        <taxon>Peronosporomycetes</taxon>
        <taxon>Pythiales</taxon>
        <taxon>Pythiaceae</taxon>
        <taxon>Pythium</taxon>
    </lineage>
</organism>
<evidence type="ECO:0000256" key="12">
    <source>
        <dbReference type="SAM" id="Phobius"/>
    </source>
</evidence>
<keyword evidence="7 12" id="KW-1133">Transmembrane helix</keyword>
<dbReference type="GO" id="GO:0046354">
    <property type="term" value="P:mannan biosynthetic process"/>
    <property type="evidence" value="ECO:0007669"/>
    <property type="project" value="TreeGrafter"/>
</dbReference>
<comment type="similarity">
    <text evidence="3">Belongs to the MNN1/MNT family.</text>
</comment>
<evidence type="ECO:0000256" key="10">
    <source>
        <dbReference type="ARBA" id="ARBA00037847"/>
    </source>
</evidence>
<feature type="transmembrane region" description="Helical" evidence="12">
    <location>
        <begin position="27"/>
        <end position="45"/>
    </location>
</feature>
<dbReference type="Proteomes" id="UP001209570">
    <property type="component" value="Unassembled WGS sequence"/>
</dbReference>
<proteinExistence type="inferred from homology"/>
<evidence type="ECO:0000256" key="2">
    <source>
        <dbReference type="ARBA" id="ARBA00004606"/>
    </source>
</evidence>
<keyword evidence="5 12" id="KW-0812">Transmembrane</keyword>
<dbReference type="InterPro" id="IPR029044">
    <property type="entry name" value="Nucleotide-diphossugar_trans"/>
</dbReference>
<evidence type="ECO:0000256" key="4">
    <source>
        <dbReference type="ARBA" id="ARBA00022679"/>
    </source>
</evidence>
<dbReference type="GO" id="GO:0000026">
    <property type="term" value="F:alpha-1,2-mannosyltransferase activity"/>
    <property type="evidence" value="ECO:0007669"/>
    <property type="project" value="TreeGrafter"/>
</dbReference>
<dbReference type="SUPFAM" id="SSF53448">
    <property type="entry name" value="Nucleotide-diphospho-sugar transferases"/>
    <property type="match status" value="1"/>
</dbReference>
<evidence type="ECO:0000256" key="5">
    <source>
        <dbReference type="ARBA" id="ARBA00022692"/>
    </source>
</evidence>
<name>A0AAD5Q6T8_PYTIN</name>
<accession>A0AAD5Q6T8</accession>
<dbReference type="GO" id="GO:0000139">
    <property type="term" value="C:Golgi membrane"/>
    <property type="evidence" value="ECO:0007669"/>
    <property type="project" value="UniProtKB-SubCell"/>
</dbReference>
<feature type="region of interest" description="Disordered" evidence="11">
    <location>
        <begin position="103"/>
        <end position="135"/>
    </location>
</feature>
<feature type="transmembrane region" description="Helical" evidence="12">
    <location>
        <begin position="563"/>
        <end position="583"/>
    </location>
</feature>
<keyword evidence="6" id="KW-0735">Signal-anchor</keyword>
<comment type="subcellular location">
    <subcellularLocation>
        <location evidence="10">Endomembrane system</location>
        <topology evidence="10">Single-pass membrane protein</topology>
    </subcellularLocation>
    <subcellularLocation>
        <location evidence="1">Golgi apparatus membrane</location>
    </subcellularLocation>
    <subcellularLocation>
        <location evidence="2">Membrane</location>
        <topology evidence="2">Single-pass type II membrane protein</topology>
    </subcellularLocation>
</comment>